<dbReference type="PANTHER" id="PTHR31378:SF29">
    <property type="entry name" value="EGF-LIKE DOMAIN-CONTAINING PROTEIN-RELATED"/>
    <property type="match status" value="1"/>
</dbReference>
<dbReference type="PROSITE" id="PS50026">
    <property type="entry name" value="EGF_3"/>
    <property type="match status" value="1"/>
</dbReference>
<dbReference type="Proteomes" id="UP000001064">
    <property type="component" value="Unassembled WGS sequence"/>
</dbReference>
<accession>F0Z628</accession>
<evidence type="ECO:0000256" key="2">
    <source>
        <dbReference type="SAM" id="Phobius"/>
    </source>
</evidence>
<evidence type="ECO:0000256" key="1">
    <source>
        <dbReference type="PROSITE-ProRule" id="PRU00076"/>
    </source>
</evidence>
<dbReference type="eggNOG" id="ENOG502SC7H">
    <property type="taxonomic scope" value="Eukaryota"/>
</dbReference>
<evidence type="ECO:0000313" key="4">
    <source>
        <dbReference type="EMBL" id="EGC40529.1"/>
    </source>
</evidence>
<dbReference type="KEGG" id="dpp:DICPUDRAFT_73857"/>
<dbReference type="InterPro" id="IPR000742">
    <property type="entry name" value="EGF"/>
</dbReference>
<dbReference type="Pfam" id="PF23034">
    <property type="entry name" value="DUF7035"/>
    <property type="match status" value="1"/>
</dbReference>
<keyword evidence="2" id="KW-0812">Transmembrane</keyword>
<evidence type="ECO:0000259" key="3">
    <source>
        <dbReference type="PROSITE" id="PS50026"/>
    </source>
</evidence>
<dbReference type="InterPro" id="IPR055462">
    <property type="entry name" value="DUF7034"/>
</dbReference>
<feature type="disulfide bond" evidence="1">
    <location>
        <begin position="1132"/>
        <end position="1142"/>
    </location>
</feature>
<keyword evidence="1" id="KW-1015">Disulfide bond</keyword>
<dbReference type="Pfam" id="PF23033">
    <property type="entry name" value="DUF7034"/>
    <property type="match status" value="1"/>
</dbReference>
<dbReference type="OrthoDB" id="5989069at2759"/>
<reference evidence="5" key="1">
    <citation type="journal article" date="2011" name="Genome Biol.">
        <title>Comparative genomics of the social amoebae Dictyostelium discoideum and Dictyostelium purpureum.</title>
        <authorList>
            <consortium name="US DOE Joint Genome Institute (JGI-PGF)"/>
            <person name="Sucgang R."/>
            <person name="Kuo A."/>
            <person name="Tian X."/>
            <person name="Salerno W."/>
            <person name="Parikh A."/>
            <person name="Feasley C.L."/>
            <person name="Dalin E."/>
            <person name="Tu H."/>
            <person name="Huang E."/>
            <person name="Barry K."/>
            <person name="Lindquist E."/>
            <person name="Shapiro H."/>
            <person name="Bruce D."/>
            <person name="Schmutz J."/>
            <person name="Salamov A."/>
            <person name="Fey P."/>
            <person name="Gaudet P."/>
            <person name="Anjard C."/>
            <person name="Babu M.M."/>
            <person name="Basu S."/>
            <person name="Bushmanova Y."/>
            <person name="van der Wel H."/>
            <person name="Katoh-Kurasawa M."/>
            <person name="Dinh C."/>
            <person name="Coutinho P.M."/>
            <person name="Saito T."/>
            <person name="Elias M."/>
            <person name="Schaap P."/>
            <person name="Kay R.R."/>
            <person name="Henrissat B."/>
            <person name="Eichinger L."/>
            <person name="Rivero F."/>
            <person name="Putnam N.H."/>
            <person name="West C.M."/>
            <person name="Loomis W.F."/>
            <person name="Chisholm R.L."/>
            <person name="Shaulsky G."/>
            <person name="Strassmann J.E."/>
            <person name="Queller D.C."/>
            <person name="Kuspa A."/>
            <person name="Grigoriev I.V."/>
        </authorList>
    </citation>
    <scope>NUCLEOTIDE SEQUENCE [LARGE SCALE GENOMIC DNA]</scope>
    <source>
        <strain evidence="5">QSDP1</strain>
    </source>
</reference>
<keyword evidence="5" id="KW-1185">Reference proteome</keyword>
<dbReference type="CDD" id="cd00055">
    <property type="entry name" value="EGF_Lam"/>
    <property type="match status" value="1"/>
</dbReference>
<evidence type="ECO:0000313" key="5">
    <source>
        <dbReference type="Proteomes" id="UP000001064"/>
    </source>
</evidence>
<dbReference type="PROSITE" id="PS00022">
    <property type="entry name" value="EGF_1"/>
    <property type="match status" value="1"/>
</dbReference>
<protein>
    <recommendedName>
        <fullName evidence="3">EGF-like domain-containing protein</fullName>
    </recommendedName>
</protein>
<dbReference type="Pfam" id="PF23106">
    <property type="entry name" value="EGF_Teneurin"/>
    <property type="match status" value="1"/>
</dbReference>
<dbReference type="VEuPathDB" id="AmoebaDB:DICPUDRAFT_73857"/>
<sequence>MKNFNYYFNLVANGYFLKDVSEPKNIYKSYPSPAPTQVCSFNIDIYCKENASSGESCGNVVVMDSFDGTVVGITLKYEMGEQNVYQYNIVTEKSQPFQLGVGTNVLFSVDLECTEPDVSKITLNFISKRYLLTPYGTKRKVYGEYELMGLDPEYKIDDIAIGSNLLSDICSFGVKTLRTTLKNIFLQCMEIPFDLTEIQLQISSGSQSKNFNIEPIQKDFTEYSVYNITQFPPLEYSQGIDLLGYYQNPVLSFQANTTMNGACFGISVNNITVKHPLFFPIYGNEKETTYLFSMDGYEDTVYNLFYYSNSKYLEARASQQIKSNSKQFPINEIITTPLYNLETFLKFRFTENKNYYFNTLVYDLSSLRSTTKFPFGYIKGNSNGYTFEISSVVRESYFGSSYYSLKPVIESLLPQSHEFLPKNTSPYDITQSPSVYDSQVFYLDRGIYLIKLFIKTPYGFSFFKDENNQIIGSESFIGGNSTEGVYELKNFESFEIADQPLFYSSYSRVESSILYIKDENAIRNYQTTIQNFDILKIQDVSFLYNDLDITNHRCYNVFYFNYSDIVPRDTIFKMKAIETTYNNYYPNTFVSAWNETKKSFQIEFFVDSNTEIGEYQFTIQSNLQILYNNHLPIQLNIKKTRMDYQGPIFSNIKKIPEISANSQSIIFGWTLTIEDPINGFDHGFIVVKGESDQSTYNFSLTTMDVKKNGNIYLGEYDIKLNVSSTCVTQNYVISEVKLLDRMKRFSYFAILPLENYKIPNIAILNPFIKFIQERNINKYQLQCTISKIDSDPPILTQFIVPQTEIDVSSLTRVLNFEFSVTDQDSGIKDYQYPIVYISNTNNQILECKSNITSIDSFSASYSCSIQLPLGFGYPGILLFSVYGFINNGGSYSGYSSDMLQSNGFTNSINTLFNTIDPILTGHMLITEKGGDLWLYGRGLNTTISVFILYSDDSNFSTQPKKKYSTAILVQGIRPTTEPFEVYIEIIPSYGALSTISNKIIITPTLYDYFLDDCNNNGILINYMECKCNSKWTTKDIKSQCTIPNHYISSSTQVSHLTGGEITLYGWFGGKNSNPKLYIDNKEIKMTSTAISSDSFKVTIGPGSVGPIQVNYTQNSILWSGIIYPYLVIEKQCPLKCEEHGTCNKVTGTCSCNSGYTGFDCSSPINNNNNGTETHVDNNGTTIIKNQDIGYSISIDSIIELDFAGNSISTLNLTNNWIFVNKVGTVTTFNQTRDNEDKTQALVILAIEEVNDRDKDFTFAGNEFTVTKGGLKMSLSVSNWLYKSNLNTLQVQMSSEISDIQSNNCYKDERTSTIESQSNNNNLIDNINYLKITKNGNILYSRFQDKMLSDKRPTTVTAKILSKDKTSVKIALNLPHCDECLIDPDFSLLITSDYKTDCKSSKKWVIAVAVVCGVVGLAIVSISLYLIYKKSTFLKIKVYAFRKYLQNNNN</sequence>
<dbReference type="InterPro" id="IPR054484">
    <property type="entry name" value="ComC_SSD"/>
</dbReference>
<dbReference type="GeneID" id="10503368"/>
<feature type="disulfide bond" evidence="1">
    <location>
        <begin position="1151"/>
        <end position="1160"/>
    </location>
</feature>
<dbReference type="InterPro" id="IPR002049">
    <property type="entry name" value="LE_dom"/>
</dbReference>
<gene>
    <name evidence="4" type="ORF">DICPUDRAFT_73857</name>
</gene>
<dbReference type="InterPro" id="IPR055463">
    <property type="entry name" value="DUF7035"/>
</dbReference>
<dbReference type="PANTHER" id="PTHR31378">
    <property type="entry name" value="EGF-LIKE DOMAIN-CONTAINING PROTEIN-RELATED-RELATED"/>
    <property type="match status" value="1"/>
</dbReference>
<name>F0Z628_DICPU</name>
<keyword evidence="2" id="KW-0472">Membrane</keyword>
<dbReference type="InParanoid" id="F0Z628"/>
<keyword evidence="1" id="KW-0245">EGF-like domain</keyword>
<dbReference type="Gene3D" id="2.60.120.260">
    <property type="entry name" value="Galactose-binding domain-like"/>
    <property type="match status" value="1"/>
</dbReference>
<dbReference type="Pfam" id="PF22933">
    <property type="entry name" value="ComC_SSD"/>
    <property type="match status" value="1"/>
</dbReference>
<organism evidence="4 5">
    <name type="scientific">Dictyostelium purpureum</name>
    <name type="common">Slime mold</name>
    <dbReference type="NCBI Taxonomy" id="5786"/>
    <lineage>
        <taxon>Eukaryota</taxon>
        <taxon>Amoebozoa</taxon>
        <taxon>Evosea</taxon>
        <taxon>Eumycetozoa</taxon>
        <taxon>Dictyostelia</taxon>
        <taxon>Dictyosteliales</taxon>
        <taxon>Dictyosteliaceae</taxon>
        <taxon>Dictyostelium</taxon>
    </lineage>
</organism>
<feature type="domain" description="EGF-like" evidence="3">
    <location>
        <begin position="1128"/>
        <end position="1161"/>
    </location>
</feature>
<dbReference type="PROSITE" id="PS01186">
    <property type="entry name" value="EGF_2"/>
    <property type="match status" value="1"/>
</dbReference>
<keyword evidence="2" id="KW-1133">Transmembrane helix</keyword>
<proteinExistence type="predicted"/>
<dbReference type="EMBL" id="GL870941">
    <property type="protein sequence ID" value="EGC40529.1"/>
    <property type="molecule type" value="Genomic_DNA"/>
</dbReference>
<comment type="caution">
    <text evidence="1">Lacks conserved residue(s) required for the propagation of feature annotation.</text>
</comment>
<dbReference type="RefSeq" id="XP_003282865.1">
    <property type="nucleotide sequence ID" value="XM_003282817.1"/>
</dbReference>
<feature type="transmembrane region" description="Helical" evidence="2">
    <location>
        <begin position="1403"/>
        <end position="1427"/>
    </location>
</feature>